<gene>
    <name evidence="1" type="ORF">FN924_01340</name>
</gene>
<dbReference type="KEGG" id="aqt:FN924_01340"/>
<evidence type="ECO:0008006" key="3">
    <source>
        <dbReference type="Google" id="ProtNLM"/>
    </source>
</evidence>
<dbReference type="SUPFAM" id="SSF51735">
    <property type="entry name" value="NAD(P)-binding Rossmann-fold domains"/>
    <property type="match status" value="1"/>
</dbReference>
<dbReference type="EMBL" id="CP041666">
    <property type="protein sequence ID" value="QDP38976.1"/>
    <property type="molecule type" value="Genomic_DNA"/>
</dbReference>
<dbReference type="AlphaFoldDB" id="A0A516KCA8"/>
<proteinExistence type="predicted"/>
<reference evidence="1 2" key="1">
    <citation type="submission" date="2019-07" db="EMBL/GenBank/DDBJ databases">
        <authorList>
            <person name="Li J."/>
        </authorList>
    </citation>
    <scope>NUCLEOTIDE SEQUENCE [LARGE SCALE GENOMIC DNA]</scope>
    <source>
        <strain evidence="1 2">TKL69</strain>
    </source>
</reference>
<dbReference type="OrthoDB" id="9809586at2"/>
<organism evidence="1 2">
    <name type="scientific">Radiobacillus deserti</name>
    <dbReference type="NCBI Taxonomy" id="2594883"/>
    <lineage>
        <taxon>Bacteria</taxon>
        <taxon>Bacillati</taxon>
        <taxon>Bacillota</taxon>
        <taxon>Bacilli</taxon>
        <taxon>Bacillales</taxon>
        <taxon>Bacillaceae</taxon>
        <taxon>Radiobacillus</taxon>
    </lineage>
</organism>
<name>A0A516KCA8_9BACI</name>
<dbReference type="Proteomes" id="UP000315215">
    <property type="component" value="Chromosome"/>
</dbReference>
<evidence type="ECO:0000313" key="2">
    <source>
        <dbReference type="Proteomes" id="UP000315215"/>
    </source>
</evidence>
<keyword evidence="2" id="KW-1185">Reference proteome</keyword>
<evidence type="ECO:0000313" key="1">
    <source>
        <dbReference type="EMBL" id="QDP38976.1"/>
    </source>
</evidence>
<accession>A0A516KCA8</accession>
<dbReference type="InterPro" id="IPR036291">
    <property type="entry name" value="NAD(P)-bd_dom_sf"/>
</dbReference>
<sequence>MDHVLKGKAMTIDHPEHRFSFIDSYEAALFLYEIAKLSFEGPINPGSTEDCSLKEMIAMIEKLTEKQAHYSQDGASSPYNFPGPWSVDTSLAQSFGFSFTPLPKLFSSLIDFYKEQS</sequence>
<protein>
    <recommendedName>
        <fullName evidence="3">NAD-dependent epimerase/dehydratase family protein</fullName>
    </recommendedName>
</protein>